<dbReference type="Proteomes" id="UP001293254">
    <property type="component" value="Unassembled WGS sequence"/>
</dbReference>
<dbReference type="EMBL" id="JACGWO010000003">
    <property type="protein sequence ID" value="KAK4432435.1"/>
    <property type="molecule type" value="Genomic_DNA"/>
</dbReference>
<reference evidence="2" key="2">
    <citation type="journal article" date="2024" name="Plant">
        <title>Genomic evolution and insights into agronomic trait innovations of Sesamum species.</title>
        <authorList>
            <person name="Miao H."/>
            <person name="Wang L."/>
            <person name="Qu L."/>
            <person name="Liu H."/>
            <person name="Sun Y."/>
            <person name="Le M."/>
            <person name="Wang Q."/>
            <person name="Wei S."/>
            <person name="Zheng Y."/>
            <person name="Lin W."/>
            <person name="Duan Y."/>
            <person name="Cao H."/>
            <person name="Xiong S."/>
            <person name="Wang X."/>
            <person name="Wei L."/>
            <person name="Li C."/>
            <person name="Ma Q."/>
            <person name="Ju M."/>
            <person name="Zhao R."/>
            <person name="Li G."/>
            <person name="Mu C."/>
            <person name="Tian Q."/>
            <person name="Mei H."/>
            <person name="Zhang T."/>
            <person name="Gao T."/>
            <person name="Zhang H."/>
        </authorList>
    </citation>
    <scope>NUCLEOTIDE SEQUENCE</scope>
    <source>
        <strain evidence="2">3651</strain>
    </source>
</reference>
<protein>
    <submittedName>
        <fullName evidence="2">Uncharacterized protein</fullName>
    </submittedName>
</protein>
<keyword evidence="3" id="KW-1185">Reference proteome</keyword>
<comment type="caution">
    <text evidence="2">The sequence shown here is derived from an EMBL/GenBank/DDBJ whole genome shotgun (WGS) entry which is preliminary data.</text>
</comment>
<gene>
    <name evidence="2" type="ORF">Salat_1005600</name>
</gene>
<feature type="region of interest" description="Disordered" evidence="1">
    <location>
        <begin position="1"/>
        <end position="84"/>
    </location>
</feature>
<evidence type="ECO:0000256" key="1">
    <source>
        <dbReference type="SAM" id="MobiDB-lite"/>
    </source>
</evidence>
<feature type="compositionally biased region" description="Basic residues" evidence="1">
    <location>
        <begin position="24"/>
        <end position="33"/>
    </location>
</feature>
<proteinExistence type="predicted"/>
<accession>A0AAE1YL71</accession>
<dbReference type="PANTHER" id="PTHR33448">
    <property type="entry name" value="CHLOROPLAST PROTEIN HCF243-RELATED"/>
    <property type="match status" value="1"/>
</dbReference>
<sequence>MRASSTPISSPCKAEQLPPPLMKFLKRRSRGRARSTPMFYRRNASAVTEPTDQDPSSPEVTCTGQVKASRSAEPNAKKPGRASTNRHPCWFLKKALLCGKSSLTFSCCRKRSSFCKWGLFLRFGCFKKDNTTKDSSGACRKQTSAKTENPSGGNDRRNSSSSVDESSFPPKSALILTRCKSVPHRSSSLRGRFWGLIKLKIRQNQGKCRSPAMKMRWKSQERAKKVVKN</sequence>
<name>A0AAE1YL71_9LAMI</name>
<feature type="region of interest" description="Disordered" evidence="1">
    <location>
        <begin position="131"/>
        <end position="169"/>
    </location>
</feature>
<reference evidence="2" key="1">
    <citation type="submission" date="2020-06" db="EMBL/GenBank/DDBJ databases">
        <authorList>
            <person name="Li T."/>
            <person name="Hu X."/>
            <person name="Zhang T."/>
            <person name="Song X."/>
            <person name="Zhang H."/>
            <person name="Dai N."/>
            <person name="Sheng W."/>
            <person name="Hou X."/>
            <person name="Wei L."/>
        </authorList>
    </citation>
    <scope>NUCLEOTIDE SEQUENCE</scope>
    <source>
        <strain evidence="2">3651</strain>
        <tissue evidence="2">Leaf</tissue>
    </source>
</reference>
<evidence type="ECO:0000313" key="2">
    <source>
        <dbReference type="EMBL" id="KAK4432435.1"/>
    </source>
</evidence>
<feature type="compositionally biased region" description="Polar residues" evidence="1">
    <location>
        <begin position="141"/>
        <end position="150"/>
    </location>
</feature>
<dbReference type="PANTHER" id="PTHR33448:SF10">
    <property type="entry name" value="PROTAMINE P1 FAMILY PROTEIN"/>
    <property type="match status" value="1"/>
</dbReference>
<evidence type="ECO:0000313" key="3">
    <source>
        <dbReference type="Proteomes" id="UP001293254"/>
    </source>
</evidence>
<organism evidence="2 3">
    <name type="scientific">Sesamum alatum</name>
    <dbReference type="NCBI Taxonomy" id="300844"/>
    <lineage>
        <taxon>Eukaryota</taxon>
        <taxon>Viridiplantae</taxon>
        <taxon>Streptophyta</taxon>
        <taxon>Embryophyta</taxon>
        <taxon>Tracheophyta</taxon>
        <taxon>Spermatophyta</taxon>
        <taxon>Magnoliopsida</taxon>
        <taxon>eudicotyledons</taxon>
        <taxon>Gunneridae</taxon>
        <taxon>Pentapetalae</taxon>
        <taxon>asterids</taxon>
        <taxon>lamiids</taxon>
        <taxon>Lamiales</taxon>
        <taxon>Pedaliaceae</taxon>
        <taxon>Sesamum</taxon>
    </lineage>
</organism>
<feature type="compositionally biased region" description="Polar residues" evidence="1">
    <location>
        <begin position="45"/>
        <end position="68"/>
    </location>
</feature>
<dbReference type="AlphaFoldDB" id="A0AAE1YL71"/>